<dbReference type="EMBL" id="ATBP01000519">
    <property type="protein sequence ID" value="ETR69957.1"/>
    <property type="molecule type" value="Genomic_DNA"/>
</dbReference>
<dbReference type="InterPro" id="IPR002126">
    <property type="entry name" value="Cadherin-like_dom"/>
</dbReference>
<evidence type="ECO:0000259" key="1">
    <source>
        <dbReference type="PROSITE" id="PS50268"/>
    </source>
</evidence>
<protein>
    <recommendedName>
        <fullName evidence="1">Cadherin domain-containing protein</fullName>
    </recommendedName>
</protein>
<reference evidence="3" key="1">
    <citation type="submission" date="2012-11" db="EMBL/GenBank/DDBJ databases">
        <authorList>
            <person name="Lucero-Rivera Y.E."/>
            <person name="Tovar-Ramirez D."/>
        </authorList>
    </citation>
    <scope>NUCLEOTIDE SEQUENCE [LARGE SCALE GENOMIC DNA]</scope>
    <source>
        <strain evidence="3">Araruama</strain>
    </source>
</reference>
<dbReference type="GO" id="GO:0005509">
    <property type="term" value="F:calcium ion binding"/>
    <property type="evidence" value="ECO:0007669"/>
    <property type="project" value="InterPro"/>
</dbReference>
<name>A0A1V1P519_9BACT</name>
<dbReference type="Proteomes" id="UP000189670">
    <property type="component" value="Unassembled WGS sequence"/>
</dbReference>
<feature type="non-terminal residue" evidence="2">
    <location>
        <position position="1410"/>
    </location>
</feature>
<sequence>MTQNMVPKMQSNKIPFRINIQEVNDKPTFNVGPNPTVYEDSGNYLRTEWATDISAGPNEAQSLAFHTSTDNTELFYSAPQLTPDGDLSFTLAPDKWGTATVTLTLNDNGGTDNGGRDVSDTAQFTIQVETVNDPPYFTKGPDIQVSEGAPLQEKPAWATNINPGPSDESDQVVTFSISVDKPQLFEVQPTISKEGRLTFKPGADASGIATVTVFARDNGGIANGGINESENITFTITIEGSNDPPTFETSEDPTVPEDSGEQTIHQWAKNISAGGPGEENQALTFILTVDDPSLFSHQPAISSDGTLTFTPREDQSGKTNIRVYLMDDGPGTNVSEEKSFNIDITQVNDPPSFARGANLIIYEDRGEQSIPNWATNISVGPFNEAGQTAEFKVLPDDPSFFAKGPYISEDGKLTYTPGLNRNGDVNITVYLEDNGGRENGGENTSESQEFNITIIGINDAPSFDLQGSMHSVKEDTGRQVVSNWATNISTGALDEAGQNVVFRISHESESLFSEQPSISSNGVLTFTPKPNASGEAKILVYLEDNGGTANGGENVSGTKEFIIDIIGINDPPSFNKGDNVIVAEDSGPKVIPNWATNISPGAVSEAGQELTFSLVVSDPGLFSYQPEISKVGTLTFTPAPNASGTAYIDVTLKDNGGIAYGGDFTSDPQQFEIEISPANDKPTFTIGPNEEVLEGTGTRIVPQWAKNISAGSDDEQDQSIEFKLTVSNPDFFVRLPVVNNDGTLHYELKDNVSGVVSVIIYLEDDGPSTPPNQNKSDETSFKITVLSVNDPPTFDKGQNIYVAEDVGEQRFENWAKNISAGAPDESGQILSFNITTDNDDLFATYPTIATTTGTLVFKPKPNMNGLANVNLRLEDNGGDTNGGNSSSTVQVFTISVYAVNDQPTFLKGSDQLIMEDAGEQNIIGWAKDISPGPENEFDQLLTFHVTPDNPSLFAIPPEVDITGKLTYTPKNDVFGSTLVSIYLQDNGGLQNGGNNTSAMYQFTIRIDSVNDAPSFTPGSGMTVIKSSGLNSYANWATNIIPGPPNESGQSVEFHTVISGDNAIFTQNPAVSPTGTLSFVLSSGRYGSATVSVYLEDDGGTLNGGINRSNTVSFNITVINANAPPIFAKGQDQSVPEDCGEVSIPNWATGIDPGAPDEWSQTVSFHASTNDQDLFSVLPAVTPEGTLTFAPSPNLFGEATVTLNLQDDGGTANGGNDTSNDQTFLIEIYSVNDRPEFRMENEYTSNEDDDTQFVANWAYDIKAGPDNESSQALSFLVTTEQPEMFDLGPEINPSGALTFRSSPNVNGEAIVTVRLQDDGGTENGGQNTSHDKHFKITLQPRNDAPVNVAQPFITGIPQLGQILTGHEGQWNDSIDMTPGGLIFIYQWQKATDAYGSNLESLPGETQENLTI</sequence>
<evidence type="ECO:0000313" key="2">
    <source>
        <dbReference type="EMBL" id="ETR69957.1"/>
    </source>
</evidence>
<feature type="domain" description="Cadherin" evidence="1">
    <location>
        <begin position="247"/>
        <end position="353"/>
    </location>
</feature>
<proteinExistence type="predicted"/>
<feature type="domain" description="Cadherin" evidence="1">
    <location>
        <begin position="391"/>
        <end position="463"/>
    </location>
</feature>
<dbReference type="PROSITE" id="PS50268">
    <property type="entry name" value="CADHERIN_2"/>
    <property type="match status" value="4"/>
</dbReference>
<dbReference type="GO" id="GO:0007156">
    <property type="term" value="P:homophilic cell adhesion via plasma membrane adhesion molecules"/>
    <property type="evidence" value="ECO:0007669"/>
    <property type="project" value="InterPro"/>
</dbReference>
<accession>A0A1V1P519</accession>
<gene>
    <name evidence="2" type="ORF">OMM_09168</name>
</gene>
<feature type="domain" description="Cadherin" evidence="1">
    <location>
        <begin position="137"/>
        <end position="247"/>
    </location>
</feature>
<feature type="domain" description="Cadherin" evidence="1">
    <location>
        <begin position="697"/>
        <end position="794"/>
    </location>
</feature>
<comment type="caution">
    <text evidence="2">The sequence shown here is derived from an EMBL/GenBank/DDBJ whole genome shotgun (WGS) entry which is preliminary data.</text>
</comment>
<evidence type="ECO:0000313" key="3">
    <source>
        <dbReference type="Proteomes" id="UP000189670"/>
    </source>
</evidence>
<organism evidence="2 3">
    <name type="scientific">Candidatus Magnetoglobus multicellularis str. Araruama</name>
    <dbReference type="NCBI Taxonomy" id="890399"/>
    <lineage>
        <taxon>Bacteria</taxon>
        <taxon>Pseudomonadati</taxon>
        <taxon>Thermodesulfobacteriota</taxon>
        <taxon>Desulfobacteria</taxon>
        <taxon>Desulfobacterales</taxon>
        <taxon>Desulfobacteraceae</taxon>
        <taxon>Candidatus Magnetoglobus</taxon>
    </lineage>
</organism>
<dbReference type="GO" id="GO:0016020">
    <property type="term" value="C:membrane"/>
    <property type="evidence" value="ECO:0007669"/>
    <property type="project" value="InterPro"/>
</dbReference>